<dbReference type="AlphaFoldDB" id="E3ML99"/>
<protein>
    <recommendedName>
        <fullName evidence="1">Methyltransferase FkbM domain-containing protein</fullName>
    </recommendedName>
</protein>
<evidence type="ECO:0000259" key="1">
    <source>
        <dbReference type="Pfam" id="PF05050"/>
    </source>
</evidence>
<dbReference type="PANTHER" id="PTHR22989:SF6">
    <property type="entry name" value="METHYLTRANSFERASE FKBM DOMAIN-CONTAINING PROTEIN"/>
    <property type="match status" value="1"/>
</dbReference>
<dbReference type="KEGG" id="crq:GCK72_011887"/>
<dbReference type="PANTHER" id="PTHR22989">
    <property type="entry name" value="UNCHARACTERIZED DUF13 C.ELEGANS"/>
    <property type="match status" value="1"/>
</dbReference>
<dbReference type="STRING" id="31234.E3ML99"/>
<dbReference type="Proteomes" id="UP000008281">
    <property type="component" value="Unassembled WGS sequence"/>
</dbReference>
<dbReference type="InterPro" id="IPR006342">
    <property type="entry name" value="FkbM_mtfrase"/>
</dbReference>
<evidence type="ECO:0000313" key="3">
    <source>
        <dbReference type="Proteomes" id="UP000008281"/>
    </source>
</evidence>
<evidence type="ECO:0000313" key="2">
    <source>
        <dbReference type="EMBL" id="EFP04349.1"/>
    </source>
</evidence>
<proteinExistence type="predicted"/>
<organism evidence="3">
    <name type="scientific">Caenorhabditis remanei</name>
    <name type="common">Caenorhabditis vulgaris</name>
    <dbReference type="NCBI Taxonomy" id="31234"/>
    <lineage>
        <taxon>Eukaryota</taxon>
        <taxon>Metazoa</taxon>
        <taxon>Ecdysozoa</taxon>
        <taxon>Nematoda</taxon>
        <taxon>Chromadorea</taxon>
        <taxon>Rhabditida</taxon>
        <taxon>Rhabditina</taxon>
        <taxon>Rhabditomorpha</taxon>
        <taxon>Rhabditoidea</taxon>
        <taxon>Rhabditidae</taxon>
        <taxon>Peloderinae</taxon>
        <taxon>Caenorhabditis</taxon>
    </lineage>
</organism>
<sequence length="426" mass="49561">MILILSGIEIPEDKIQNRNETLLYKYWKQEVIRFSFLSMSTHRYELLGGSGSHNENRFRKGFIFSFVMMLILFGLFYHYLESTKVVMQCPAYAEMPTTVSPTGNSENATTPATTTPTTTTAKLRVWDTMDGEGYQFEKETTPVVLDPRFEQLNNLAPCENLATVEIKKEVFDMIANVKKEFLNCINPIVNNYKGKPKEMFLDWVPKAEQCDQLKAFESLGVVPFENLHETKWGVLPKCKEENTLLTLGIGHDTIAEEKFNRTVPNTKFYGADPIIEPNRQMYSAFGKFFPFAIGKQPGFTKFRVLPNQNQKTRAYVFQDVTTIPFLYFVNDILKFKRIDFAWIDIEGGEFEFLDQLHKDVTICQFNVEMHMKFRPQDGAEVFHDFIFKVLEDQKYIFMKSLHTEKGVHRMFFINTVDRECLAKFFS</sequence>
<accession>E3ML99</accession>
<dbReference type="RefSeq" id="XP_003103020.2">
    <property type="nucleotide sequence ID" value="XM_003102972.2"/>
</dbReference>
<dbReference type="Pfam" id="PF05050">
    <property type="entry name" value="Methyltransf_21"/>
    <property type="match status" value="1"/>
</dbReference>
<gene>
    <name evidence="2" type="ORF">CRE_25717</name>
</gene>
<reference evidence="2" key="1">
    <citation type="submission" date="2007-07" db="EMBL/GenBank/DDBJ databases">
        <title>PCAP assembly of the Caenorhabditis remanei genome.</title>
        <authorList>
            <consortium name="The Caenorhabditis remanei Sequencing Consortium"/>
            <person name="Wilson R.K."/>
        </authorList>
    </citation>
    <scope>NUCLEOTIDE SEQUENCE [LARGE SCALE GENOMIC DNA]</scope>
    <source>
        <strain evidence="2">PB4641</strain>
    </source>
</reference>
<feature type="domain" description="Methyltransferase FkbM" evidence="1">
    <location>
        <begin position="203"/>
        <end position="397"/>
    </location>
</feature>
<keyword evidence="3" id="KW-1185">Reference proteome</keyword>
<dbReference type="CTD" id="9819593"/>
<dbReference type="eggNOG" id="ENOG502TH31">
    <property type="taxonomic scope" value="Eukaryota"/>
</dbReference>
<dbReference type="OrthoDB" id="5863008at2759"/>
<dbReference type="OMA" id="VTICQFN"/>
<name>E3ML99_CAERE</name>
<dbReference type="HOGENOM" id="CLU_054633_0_0_1"/>
<dbReference type="GeneID" id="9819593"/>
<dbReference type="EMBL" id="DS268454">
    <property type="protein sequence ID" value="EFP04349.1"/>
    <property type="molecule type" value="Genomic_DNA"/>
</dbReference>